<feature type="region of interest" description="Disordered" evidence="11">
    <location>
        <begin position="216"/>
        <end position="251"/>
    </location>
</feature>
<dbReference type="PROSITE" id="PS51038">
    <property type="entry name" value="BAH"/>
    <property type="match status" value="1"/>
</dbReference>
<feature type="compositionally biased region" description="Basic and acidic residues" evidence="11">
    <location>
        <begin position="329"/>
        <end position="367"/>
    </location>
</feature>
<evidence type="ECO:0000256" key="6">
    <source>
        <dbReference type="ARBA" id="ARBA00023125"/>
    </source>
</evidence>
<feature type="compositionally biased region" description="Basic residues" evidence="11">
    <location>
        <begin position="7"/>
        <end position="17"/>
    </location>
</feature>
<dbReference type="AlphaFoldDB" id="A0A9N7MZD9"/>
<evidence type="ECO:0000256" key="9">
    <source>
        <dbReference type="PIRSR" id="PIRSR037404-1"/>
    </source>
</evidence>
<feature type="region of interest" description="Disordered" evidence="11">
    <location>
        <begin position="418"/>
        <end position="448"/>
    </location>
</feature>
<feature type="active site" evidence="9 10">
    <location>
        <position position="860"/>
    </location>
</feature>
<dbReference type="InterPro" id="IPR001525">
    <property type="entry name" value="C5_MeTfrase"/>
</dbReference>
<feature type="compositionally biased region" description="Polar residues" evidence="11">
    <location>
        <begin position="434"/>
        <end position="446"/>
    </location>
</feature>
<keyword evidence="7" id="KW-0539">Nucleus</keyword>
<dbReference type="PROSITE" id="PS51679">
    <property type="entry name" value="SAM_MT_C5"/>
    <property type="match status" value="1"/>
</dbReference>
<feature type="compositionally biased region" description="Basic and acidic residues" evidence="11">
    <location>
        <begin position="275"/>
        <end position="289"/>
    </location>
</feature>
<comment type="subcellular location">
    <subcellularLocation>
        <location evidence="1">Nucleus</location>
    </subcellularLocation>
</comment>
<dbReference type="InterPro" id="IPR001025">
    <property type="entry name" value="BAH_dom"/>
</dbReference>
<evidence type="ECO:0000313" key="15">
    <source>
        <dbReference type="Proteomes" id="UP001153555"/>
    </source>
</evidence>
<evidence type="ECO:0000313" key="14">
    <source>
        <dbReference type="EMBL" id="CAA0820434.1"/>
    </source>
</evidence>
<keyword evidence="6" id="KW-0238">DNA-binding</keyword>
<dbReference type="Gene3D" id="3.90.120.10">
    <property type="entry name" value="DNA Methylase, subunit A, domain 2"/>
    <property type="match status" value="1"/>
</dbReference>
<sequence length="1224" mass="137220">MKTQSKVQHRSPSRKSPRFSSPSSTHVSARSEPKTRVKAKSRPEYALALSLHVVEQVPLDACYPSDEDNKPIRRSSRFTANKYRTPPSEAAGPKSRPALTLTCGENVGPGEKRLLLLEYGEDAGRVRKRARVDPGQTVLRRSYRLKEGVKGNSAPTRLLALPESSGKAAKKCFLSEKCLRSRSVLMHKVEKASTKEHCYDLSLKCLSGPPLIKHASAKSREVKEKRLSTSGSSGKSRSKKSGGDFGVNGKTLRSEESGLALIEWSGSSRNIEMHSLSEKSTLSDKECSRSARSARRQLRKEMSEGGSSVIELPETSIYPRSRSKKSRKGHDGSSKSEKIAAASEEKRLELRNVEMHVQKESSEREGSELNENGLRSPKIESILNELFGATDEMDAENCDSDVQSEKCLKSRNVECEENTDEKYGKSTDGVERPGSSSRKGNAGKNVQESEGKEKKVVCCFVGEPIPEEEARKKWQWRYDLKSKKKGKGWKINADGEDEIVLNVSCHYAQARVGNCLLDIGDCVYVKGEGTKKHIGQILEFFKTTLGDDYFRVQWFFRAEDTVLKTTASSHDKRRLFYSTLTNDNLLDCIISKVNVVQIQPTVSLKSKNIQSAAFYYDMEYCVDYSTFRTLVEDIFELPTESQSLLSNLTCLDEKPITVMPLAVLPDIKSTEPELALLDLYSGCGGMSTGLCLGAKHSGVNLVTKWAVDSSSAACDSLRLNHPETRVRNESIDCFLKLLKHWEKLCKMYVSDLDRTLRCELEDPLEAEANTTQSAEEEPSGEYEVSRLVDICYGDPNDTGKCELHFKVRWKGYSPDDDTWEPINGLSNCRERIRDFVVKGFKSKILPLPGDADVICGGPPCQGISGYNRYRNFESPLADERNRQIIVFMDVVEFLKPRYALMENVTDIIRFDGGSLARYALSRIVRMRYQAKLGTAASACYGLPQFRLRVFIWAAAPSQRLPPFPLPTHDVASVRCWPPLEFERNLIAHDEGGPRLLEPPAVLRDSISDLPEVANDEAREEMAYDKPPETEFQSYLRSGSRGEILYDHRPLRLSETDYMRVCLVPRRKGASFRDFPGIVVGEDNVVRRVEGSVVLLPNGRPLVTDGVLNFEGGKSRRPYARVWWDETVSTIVTFPHVRAQAILHPEQDRLLTVRECARLQGFPDYYRFCGTIKERYRQIGNAVSVPVSRALGYALGMACRKAVGEGHLMSLPPKFCCQLDFCSGE</sequence>
<dbReference type="PROSITE" id="PS50013">
    <property type="entry name" value="CHROMO_2"/>
    <property type="match status" value="1"/>
</dbReference>
<dbReference type="SMART" id="SM00298">
    <property type="entry name" value="CHROMO"/>
    <property type="match status" value="1"/>
</dbReference>
<evidence type="ECO:0000256" key="4">
    <source>
        <dbReference type="ARBA" id="ARBA00022679"/>
    </source>
</evidence>
<dbReference type="GO" id="GO:0003682">
    <property type="term" value="F:chromatin binding"/>
    <property type="evidence" value="ECO:0007669"/>
    <property type="project" value="InterPro"/>
</dbReference>
<comment type="similarity">
    <text evidence="10">Belongs to the class I-like SAM-binding methyltransferase superfamily. C5-methyltransferase family.</text>
</comment>
<evidence type="ECO:0000256" key="7">
    <source>
        <dbReference type="ARBA" id="ARBA00023242"/>
    </source>
</evidence>
<dbReference type="PANTHER" id="PTHR10629:SF34">
    <property type="entry name" value="DNA (CYTOSINE-5)-METHYLTRANSFERASE CMT2"/>
    <property type="match status" value="1"/>
</dbReference>
<dbReference type="InterPro" id="IPR029063">
    <property type="entry name" value="SAM-dependent_MTases_sf"/>
</dbReference>
<comment type="catalytic activity">
    <reaction evidence="8">
        <text>a 2'-deoxycytidine in DNA + S-adenosyl-L-methionine = a 5-methyl-2'-deoxycytidine in DNA + S-adenosyl-L-homocysteine + H(+)</text>
        <dbReference type="Rhea" id="RHEA:13681"/>
        <dbReference type="Rhea" id="RHEA-COMP:11369"/>
        <dbReference type="Rhea" id="RHEA-COMP:11370"/>
        <dbReference type="ChEBI" id="CHEBI:15378"/>
        <dbReference type="ChEBI" id="CHEBI:57856"/>
        <dbReference type="ChEBI" id="CHEBI:59789"/>
        <dbReference type="ChEBI" id="CHEBI:85452"/>
        <dbReference type="ChEBI" id="CHEBI:85454"/>
        <dbReference type="EC" id="2.1.1.37"/>
    </reaction>
</comment>
<dbReference type="OrthoDB" id="5376140at2759"/>
<dbReference type="SMART" id="SM00439">
    <property type="entry name" value="BAH"/>
    <property type="match status" value="1"/>
</dbReference>
<evidence type="ECO:0000256" key="3">
    <source>
        <dbReference type="ARBA" id="ARBA00022603"/>
    </source>
</evidence>
<dbReference type="PRINTS" id="PR00105">
    <property type="entry name" value="C5METTRFRASE"/>
</dbReference>
<feature type="domain" description="Chromo" evidence="12">
    <location>
        <begin position="782"/>
        <end position="835"/>
    </location>
</feature>
<dbReference type="GO" id="GO:0032259">
    <property type="term" value="P:methylation"/>
    <property type="evidence" value="ECO:0007669"/>
    <property type="project" value="UniProtKB-KW"/>
</dbReference>
<dbReference type="SUPFAM" id="SSF54160">
    <property type="entry name" value="Chromo domain-like"/>
    <property type="match status" value="1"/>
</dbReference>
<evidence type="ECO:0000256" key="2">
    <source>
        <dbReference type="ARBA" id="ARBA00011975"/>
    </source>
</evidence>
<dbReference type="InterPro" id="IPR023779">
    <property type="entry name" value="Chromodomain_CS"/>
</dbReference>
<keyword evidence="15" id="KW-1185">Reference proteome</keyword>
<protein>
    <recommendedName>
        <fullName evidence="2">DNA (cytosine-5-)-methyltransferase</fullName>
        <ecNumber evidence="2">2.1.1.37</ecNumber>
    </recommendedName>
</protein>
<comment type="caution">
    <text evidence="14">The sequence shown here is derived from an EMBL/GenBank/DDBJ whole genome shotgun (WGS) entry which is preliminary data.</text>
</comment>
<feature type="region of interest" description="Disordered" evidence="11">
    <location>
        <begin position="61"/>
        <end position="99"/>
    </location>
</feature>
<organism evidence="14 15">
    <name type="scientific">Striga hermonthica</name>
    <name type="common">Purple witchweed</name>
    <name type="synonym">Buchnera hermonthica</name>
    <dbReference type="NCBI Taxonomy" id="68872"/>
    <lineage>
        <taxon>Eukaryota</taxon>
        <taxon>Viridiplantae</taxon>
        <taxon>Streptophyta</taxon>
        <taxon>Embryophyta</taxon>
        <taxon>Tracheophyta</taxon>
        <taxon>Spermatophyta</taxon>
        <taxon>Magnoliopsida</taxon>
        <taxon>eudicotyledons</taxon>
        <taxon>Gunneridae</taxon>
        <taxon>Pentapetalae</taxon>
        <taxon>asterids</taxon>
        <taxon>lamiids</taxon>
        <taxon>Lamiales</taxon>
        <taxon>Orobanchaceae</taxon>
        <taxon>Buchnereae</taxon>
        <taxon>Striga</taxon>
    </lineage>
</organism>
<dbReference type="GO" id="GO:0006346">
    <property type="term" value="P:DNA methylation-dependent constitutive heterochromatin formation"/>
    <property type="evidence" value="ECO:0007669"/>
    <property type="project" value="InterPro"/>
</dbReference>
<feature type="region of interest" description="Disordered" evidence="11">
    <location>
        <begin position="1"/>
        <end position="41"/>
    </location>
</feature>
<proteinExistence type="inferred from homology"/>
<dbReference type="CDD" id="cd18635">
    <property type="entry name" value="CD_CMT3_like"/>
    <property type="match status" value="1"/>
</dbReference>
<gene>
    <name evidence="14" type="ORF">SHERM_18436</name>
</gene>
<evidence type="ECO:0000256" key="10">
    <source>
        <dbReference type="PROSITE-ProRule" id="PRU01016"/>
    </source>
</evidence>
<dbReference type="InterPro" id="IPR050390">
    <property type="entry name" value="C5-Methyltransferase"/>
</dbReference>
<evidence type="ECO:0000259" key="12">
    <source>
        <dbReference type="PROSITE" id="PS50013"/>
    </source>
</evidence>
<feature type="compositionally biased region" description="Basic and acidic residues" evidence="11">
    <location>
        <begin position="418"/>
        <end position="431"/>
    </location>
</feature>
<feature type="domain" description="BAH" evidence="13">
    <location>
        <begin position="515"/>
        <end position="631"/>
    </location>
</feature>
<dbReference type="Gene3D" id="3.40.50.150">
    <property type="entry name" value="Vaccinia Virus protein VP39"/>
    <property type="match status" value="1"/>
</dbReference>
<dbReference type="GO" id="GO:0003677">
    <property type="term" value="F:DNA binding"/>
    <property type="evidence" value="ECO:0007669"/>
    <property type="project" value="UniProtKB-KW"/>
</dbReference>
<dbReference type="GO" id="GO:0003886">
    <property type="term" value="F:DNA (cytosine-5-)-methyltransferase activity"/>
    <property type="evidence" value="ECO:0007669"/>
    <property type="project" value="UniProtKB-EC"/>
</dbReference>
<keyword evidence="5 10" id="KW-0949">S-adenosyl-L-methionine</keyword>
<dbReference type="InterPro" id="IPR016197">
    <property type="entry name" value="Chromo-like_dom_sf"/>
</dbReference>
<dbReference type="PROSITE" id="PS00598">
    <property type="entry name" value="CHROMO_1"/>
    <property type="match status" value="1"/>
</dbReference>
<dbReference type="Pfam" id="PF00385">
    <property type="entry name" value="Chromo"/>
    <property type="match status" value="1"/>
</dbReference>
<dbReference type="GO" id="GO:0005634">
    <property type="term" value="C:nucleus"/>
    <property type="evidence" value="ECO:0007669"/>
    <property type="project" value="UniProtKB-SubCell"/>
</dbReference>
<evidence type="ECO:0000256" key="11">
    <source>
        <dbReference type="SAM" id="MobiDB-lite"/>
    </source>
</evidence>
<keyword evidence="3 10" id="KW-0489">Methyltransferase</keyword>
<accession>A0A9N7MZD9</accession>
<evidence type="ECO:0000256" key="5">
    <source>
        <dbReference type="ARBA" id="ARBA00022691"/>
    </source>
</evidence>
<dbReference type="InterPro" id="IPR018117">
    <property type="entry name" value="C5_DNA_meth_AS"/>
</dbReference>
<keyword evidence="4 10" id="KW-0808">Transferase</keyword>
<dbReference type="EC" id="2.1.1.37" evidence="2"/>
<dbReference type="InterPro" id="IPR000953">
    <property type="entry name" value="Chromo/chromo_shadow_dom"/>
</dbReference>
<dbReference type="SUPFAM" id="SSF53335">
    <property type="entry name" value="S-adenosyl-L-methionine-dependent methyltransferases"/>
    <property type="match status" value="1"/>
</dbReference>
<evidence type="ECO:0000256" key="1">
    <source>
        <dbReference type="ARBA" id="ARBA00004123"/>
    </source>
</evidence>
<name>A0A9N7MZD9_STRHE</name>
<dbReference type="InterPro" id="IPR023780">
    <property type="entry name" value="Chromo_domain"/>
</dbReference>
<dbReference type="PANTHER" id="PTHR10629">
    <property type="entry name" value="CYTOSINE-SPECIFIC METHYLTRANSFERASE"/>
    <property type="match status" value="1"/>
</dbReference>
<feature type="compositionally biased region" description="Basic and acidic residues" evidence="11">
    <location>
        <begin position="218"/>
        <end position="227"/>
    </location>
</feature>
<dbReference type="Proteomes" id="UP001153555">
    <property type="component" value="Unassembled WGS sequence"/>
</dbReference>
<dbReference type="EMBL" id="CACSLK010020742">
    <property type="protein sequence ID" value="CAA0820434.1"/>
    <property type="molecule type" value="Genomic_DNA"/>
</dbReference>
<dbReference type="InterPro" id="IPR043151">
    <property type="entry name" value="BAH_sf"/>
</dbReference>
<evidence type="ECO:0000259" key="13">
    <source>
        <dbReference type="PROSITE" id="PS51038"/>
    </source>
</evidence>
<evidence type="ECO:0000256" key="8">
    <source>
        <dbReference type="ARBA" id="ARBA00047422"/>
    </source>
</evidence>
<dbReference type="GO" id="GO:0044027">
    <property type="term" value="P:negative regulation of gene expression via chromosomal CpG island methylation"/>
    <property type="evidence" value="ECO:0007669"/>
    <property type="project" value="TreeGrafter"/>
</dbReference>
<dbReference type="InterPro" id="IPR031303">
    <property type="entry name" value="C5_meth_CS"/>
</dbReference>
<dbReference type="Pfam" id="PF01426">
    <property type="entry name" value="BAH"/>
    <property type="match status" value="1"/>
</dbReference>
<dbReference type="PROSITE" id="PS00095">
    <property type="entry name" value="C5_MTASE_2"/>
    <property type="match status" value="1"/>
</dbReference>
<dbReference type="Pfam" id="PF00145">
    <property type="entry name" value="DNA_methylase"/>
    <property type="match status" value="1"/>
</dbReference>
<reference evidence="14" key="1">
    <citation type="submission" date="2019-12" db="EMBL/GenBank/DDBJ databases">
        <authorList>
            <person name="Scholes J."/>
        </authorList>
    </citation>
    <scope>NUCLEOTIDE SEQUENCE</scope>
</reference>
<dbReference type="PROSITE" id="PS00094">
    <property type="entry name" value="C5_MTASE_1"/>
    <property type="match status" value="1"/>
</dbReference>
<dbReference type="Gene3D" id="2.30.30.490">
    <property type="match status" value="1"/>
</dbReference>
<feature type="region of interest" description="Disordered" evidence="11">
    <location>
        <begin position="275"/>
        <end position="376"/>
    </location>
</feature>